<reference evidence="2" key="1">
    <citation type="submission" date="2023-06" db="EMBL/GenBank/DDBJ databases">
        <authorList>
            <person name="Jiang Y."/>
            <person name="Liu Q."/>
        </authorList>
    </citation>
    <scope>NUCLEOTIDE SEQUENCE</scope>
    <source>
        <strain evidence="2">CGMCC 1.12089</strain>
    </source>
</reference>
<keyword evidence="3" id="KW-1185">Reference proteome</keyword>
<dbReference type="PANTHER" id="PTHR31528">
    <property type="entry name" value="4-AMINO-5-HYDROXYMETHYL-2-METHYLPYRIMIDINE PHOSPHATE SYNTHASE THI11-RELATED"/>
    <property type="match status" value="1"/>
</dbReference>
<organism evidence="2 3">
    <name type="scientific">Variovorax dokdonensis</name>
    <dbReference type="NCBI Taxonomy" id="344883"/>
    <lineage>
        <taxon>Bacteria</taxon>
        <taxon>Pseudomonadati</taxon>
        <taxon>Pseudomonadota</taxon>
        <taxon>Betaproteobacteria</taxon>
        <taxon>Burkholderiales</taxon>
        <taxon>Comamonadaceae</taxon>
        <taxon>Variovorax</taxon>
    </lineage>
</organism>
<name>A0ABT7NGF7_9BURK</name>
<evidence type="ECO:0000259" key="1">
    <source>
        <dbReference type="Pfam" id="PF09084"/>
    </source>
</evidence>
<dbReference type="PROSITE" id="PS51318">
    <property type="entry name" value="TAT"/>
    <property type="match status" value="1"/>
</dbReference>
<dbReference type="Pfam" id="PF09084">
    <property type="entry name" value="NMT1"/>
    <property type="match status" value="1"/>
</dbReference>
<accession>A0ABT7NGF7</accession>
<evidence type="ECO:0000313" key="3">
    <source>
        <dbReference type="Proteomes" id="UP001174908"/>
    </source>
</evidence>
<gene>
    <name evidence="2" type="ORF">QTH91_21280</name>
</gene>
<sequence length="334" mass="36157">MNASLNRRHVLGAIGATALLAAPPFLRSGRAQSLTKLSYQTGWLAQAEHGGLYQAQATGIYRDHGIDLDIRMGGPQLNGVSLFVAGKCDFTEIDSFRMLSMAQEKLPGVAIASFFQKDPRVLMSHPGVGNDTLEALKGKPILVATAGRQTYWQWLKAKYGFTDEQIRPYTFNIAPFLADKNVSMQGYITSEPFAARQSGVSPVIHLLADSGFDNYSGLVVASPKMVQEKAELLQRFVDATAKGWASYLGGDPSPANKMIRTHNPDMSEEKIAYAIGALKQWGIVEGGDAKTLGLGAMTDARWKRFYDTMVAAGAQAGGLDVKSAYTLQFVGKRG</sequence>
<feature type="domain" description="SsuA/THI5-like" evidence="1">
    <location>
        <begin position="47"/>
        <end position="246"/>
    </location>
</feature>
<dbReference type="InterPro" id="IPR006311">
    <property type="entry name" value="TAT_signal"/>
</dbReference>
<dbReference type="InterPro" id="IPR027939">
    <property type="entry name" value="NMT1/THI5"/>
</dbReference>
<dbReference type="PANTHER" id="PTHR31528:SF3">
    <property type="entry name" value="THIAMINE BIOSYNTHESIS PROTEIN HI_0357-RELATED"/>
    <property type="match status" value="1"/>
</dbReference>
<dbReference type="EMBL" id="JASZYV010000005">
    <property type="protein sequence ID" value="MDM0047038.1"/>
    <property type="molecule type" value="Genomic_DNA"/>
</dbReference>
<protein>
    <submittedName>
        <fullName evidence="2">ABC transporter substrate-binding protein</fullName>
    </submittedName>
</protein>
<proteinExistence type="predicted"/>
<dbReference type="InterPro" id="IPR015168">
    <property type="entry name" value="SsuA/THI5"/>
</dbReference>
<dbReference type="Proteomes" id="UP001174908">
    <property type="component" value="Unassembled WGS sequence"/>
</dbReference>
<dbReference type="SUPFAM" id="SSF53850">
    <property type="entry name" value="Periplasmic binding protein-like II"/>
    <property type="match status" value="1"/>
</dbReference>
<dbReference type="Gene3D" id="3.40.190.10">
    <property type="entry name" value="Periplasmic binding protein-like II"/>
    <property type="match status" value="2"/>
</dbReference>
<dbReference type="RefSeq" id="WP_286662145.1">
    <property type="nucleotide sequence ID" value="NZ_JASZYV010000005.1"/>
</dbReference>
<comment type="caution">
    <text evidence="2">The sequence shown here is derived from an EMBL/GenBank/DDBJ whole genome shotgun (WGS) entry which is preliminary data.</text>
</comment>
<evidence type="ECO:0000313" key="2">
    <source>
        <dbReference type="EMBL" id="MDM0047038.1"/>
    </source>
</evidence>